<dbReference type="SUPFAM" id="SSF51658">
    <property type="entry name" value="Xylose isomerase-like"/>
    <property type="match status" value="1"/>
</dbReference>
<dbReference type="PANTHER" id="PTHR12110">
    <property type="entry name" value="HYDROXYPYRUVATE ISOMERASE"/>
    <property type="match status" value="1"/>
</dbReference>
<keyword evidence="3" id="KW-1185">Reference proteome</keyword>
<dbReference type="Gene3D" id="3.20.20.150">
    <property type="entry name" value="Divalent-metal-dependent TIM barrel enzymes"/>
    <property type="match status" value="1"/>
</dbReference>
<dbReference type="RefSeq" id="WP_091517900.1">
    <property type="nucleotide sequence ID" value="NZ_LT629772.1"/>
</dbReference>
<accession>A0A1H1M5M6</accession>
<dbReference type="InterPro" id="IPR050312">
    <property type="entry name" value="IolE/XylAMocC-like"/>
</dbReference>
<evidence type="ECO:0000313" key="3">
    <source>
        <dbReference type="Proteomes" id="UP000199103"/>
    </source>
</evidence>
<proteinExistence type="predicted"/>
<sequence>MTDKITFGFSSYSFHSKLSTGEMTLPDVIDWVADSEGEHLELAVVGSNGTDGPIPSLDSDPGYVDSIAKKADQAGVILSNIAIGANFFTSDPAEIEAEVKRVKAYLDLAEQLGIKLMRHDVVAHSGLQGDDTPLFEEALPNIVGAAKEIAQYAAGKGITTSLENHGFFVQAADRVRRIIHAVDEPNFKTTLDVGNFVCVDEDPTVSVPQNLPYAMIVHFKDFYIRPADRDPGEGWFRSRGGKYLRGAVVGNGDIDLWSVARSIKESDYSGFASIEFEGHEDCLLGCARGIANAKRLIAQA</sequence>
<dbReference type="EMBL" id="LT629772">
    <property type="protein sequence ID" value="SDR82046.1"/>
    <property type="molecule type" value="Genomic_DNA"/>
</dbReference>
<dbReference type="GO" id="GO:0016853">
    <property type="term" value="F:isomerase activity"/>
    <property type="evidence" value="ECO:0007669"/>
    <property type="project" value="UniProtKB-KW"/>
</dbReference>
<dbReference type="InterPro" id="IPR036237">
    <property type="entry name" value="Xyl_isomerase-like_sf"/>
</dbReference>
<evidence type="ECO:0000313" key="2">
    <source>
        <dbReference type="EMBL" id="SDR82046.1"/>
    </source>
</evidence>
<dbReference type="Pfam" id="PF01261">
    <property type="entry name" value="AP_endonuc_2"/>
    <property type="match status" value="1"/>
</dbReference>
<feature type="domain" description="Xylose isomerase-like TIM barrel" evidence="1">
    <location>
        <begin position="38"/>
        <end position="280"/>
    </location>
</feature>
<dbReference type="OrthoDB" id="256906at2"/>
<reference evidence="2 3" key="1">
    <citation type="submission" date="2016-10" db="EMBL/GenBank/DDBJ databases">
        <authorList>
            <person name="de Groot N.N."/>
        </authorList>
    </citation>
    <scope>NUCLEOTIDE SEQUENCE [LARGE SCALE GENOMIC DNA]</scope>
    <source>
        <strain evidence="2 3">DSM 21800</strain>
    </source>
</reference>
<dbReference type="STRING" id="630515.SAMN04489812_0009"/>
<name>A0A1H1M5M6_9ACTN</name>
<protein>
    <submittedName>
        <fullName evidence="2">Sugar phosphate isomerase/epimerase</fullName>
    </submittedName>
</protein>
<organism evidence="2 3">
    <name type="scientific">Microlunatus soli</name>
    <dbReference type="NCBI Taxonomy" id="630515"/>
    <lineage>
        <taxon>Bacteria</taxon>
        <taxon>Bacillati</taxon>
        <taxon>Actinomycetota</taxon>
        <taxon>Actinomycetes</taxon>
        <taxon>Propionibacteriales</taxon>
        <taxon>Propionibacteriaceae</taxon>
        <taxon>Microlunatus</taxon>
    </lineage>
</organism>
<dbReference type="Proteomes" id="UP000199103">
    <property type="component" value="Chromosome I"/>
</dbReference>
<dbReference type="InterPro" id="IPR013022">
    <property type="entry name" value="Xyl_isomerase-like_TIM-brl"/>
</dbReference>
<gene>
    <name evidence="2" type="ORF">SAMN04489812_0009</name>
</gene>
<evidence type="ECO:0000259" key="1">
    <source>
        <dbReference type="Pfam" id="PF01261"/>
    </source>
</evidence>
<keyword evidence="2" id="KW-0413">Isomerase</keyword>
<dbReference type="PANTHER" id="PTHR12110:SF53">
    <property type="entry name" value="BLR5974 PROTEIN"/>
    <property type="match status" value="1"/>
</dbReference>
<dbReference type="AlphaFoldDB" id="A0A1H1M5M6"/>